<sequence>MHKVPRQTGCQKHLSLEWWLSLTHDSQFANMASSSTPSSAGSTAQNPKRSLGFIANAKKHKHSFIQLFAMTGILLLSVRSLGQKYRIHDLQEDTSALKEEQESLTNRMNNIKHSLLHEASLEPTGLFASRLRHLFGEES</sequence>
<evidence type="ECO:0000313" key="1">
    <source>
        <dbReference type="EMBL" id="KAH9759383.1"/>
    </source>
</evidence>
<gene>
    <name evidence="1" type="ORF">KPL71_016972</name>
</gene>
<accession>A0ACB8KY79</accession>
<protein>
    <submittedName>
        <fullName evidence="1">Uncharacterized protein</fullName>
    </submittedName>
</protein>
<name>A0ACB8KY79_CITSI</name>
<reference evidence="2" key="1">
    <citation type="journal article" date="2023" name="Hortic. Res.">
        <title>A chromosome-level phased genome enabling allele-level studies in sweet orange: a case study on citrus Huanglongbing tolerance.</title>
        <authorList>
            <person name="Wu B."/>
            <person name="Yu Q."/>
            <person name="Deng Z."/>
            <person name="Duan Y."/>
            <person name="Luo F."/>
            <person name="Gmitter F. Jr."/>
        </authorList>
    </citation>
    <scope>NUCLEOTIDE SEQUENCE [LARGE SCALE GENOMIC DNA]</scope>
    <source>
        <strain evidence="2">cv. Valencia</strain>
    </source>
</reference>
<dbReference type="EMBL" id="CM039174">
    <property type="protein sequence ID" value="KAH9759383.1"/>
    <property type="molecule type" value="Genomic_DNA"/>
</dbReference>
<keyword evidence="2" id="KW-1185">Reference proteome</keyword>
<proteinExistence type="predicted"/>
<dbReference type="Proteomes" id="UP000829398">
    <property type="component" value="Chromosome 5"/>
</dbReference>
<evidence type="ECO:0000313" key="2">
    <source>
        <dbReference type="Proteomes" id="UP000829398"/>
    </source>
</evidence>
<comment type="caution">
    <text evidence="1">The sequence shown here is derived from an EMBL/GenBank/DDBJ whole genome shotgun (WGS) entry which is preliminary data.</text>
</comment>
<organism evidence="1 2">
    <name type="scientific">Citrus sinensis</name>
    <name type="common">Sweet orange</name>
    <name type="synonym">Citrus aurantium var. sinensis</name>
    <dbReference type="NCBI Taxonomy" id="2711"/>
    <lineage>
        <taxon>Eukaryota</taxon>
        <taxon>Viridiplantae</taxon>
        <taxon>Streptophyta</taxon>
        <taxon>Embryophyta</taxon>
        <taxon>Tracheophyta</taxon>
        <taxon>Spermatophyta</taxon>
        <taxon>Magnoliopsida</taxon>
        <taxon>eudicotyledons</taxon>
        <taxon>Gunneridae</taxon>
        <taxon>Pentapetalae</taxon>
        <taxon>rosids</taxon>
        <taxon>malvids</taxon>
        <taxon>Sapindales</taxon>
        <taxon>Rutaceae</taxon>
        <taxon>Aurantioideae</taxon>
        <taxon>Citrus</taxon>
    </lineage>
</organism>